<evidence type="ECO:0000313" key="1">
    <source>
        <dbReference type="EMBL" id="MDR4329557.1"/>
    </source>
</evidence>
<proteinExistence type="predicted"/>
<organism evidence="1 2">
    <name type="scientific">Bacillus pseudomycoides</name>
    <dbReference type="NCBI Taxonomy" id="64104"/>
    <lineage>
        <taxon>Bacteria</taxon>
        <taxon>Bacillati</taxon>
        <taxon>Bacillota</taxon>
        <taxon>Bacilli</taxon>
        <taxon>Bacillales</taxon>
        <taxon>Bacillaceae</taxon>
        <taxon>Bacillus</taxon>
        <taxon>Bacillus cereus group</taxon>
    </lineage>
</organism>
<dbReference type="AlphaFoldDB" id="A0AAJ1Z8R8"/>
<reference evidence="1" key="1">
    <citation type="submission" date="2019-07" db="EMBL/GenBank/DDBJ databases">
        <title>Phylogenomic Reclassification of ATCC Bacillus Strains and Various Taxa within the Genus Bacillus.</title>
        <authorList>
            <person name="Riojas M.A."/>
            <person name="Frank A.M."/>
            <person name="Fenn S.L."/>
            <person name="King S.P."/>
            <person name="Brower S.M."/>
            <person name="Hazbon M.H."/>
        </authorList>
    </citation>
    <scope>NUCLEOTIDE SEQUENCE</scope>
    <source>
        <strain evidence="1">NR-12239</strain>
    </source>
</reference>
<gene>
    <name evidence="1" type="ORF">FOS08_28110</name>
</gene>
<dbReference type="Proteomes" id="UP001248134">
    <property type="component" value="Unassembled WGS sequence"/>
</dbReference>
<comment type="caution">
    <text evidence="1">The sequence shown here is derived from an EMBL/GenBank/DDBJ whole genome shotgun (WGS) entry which is preliminary data.</text>
</comment>
<evidence type="ECO:0000313" key="2">
    <source>
        <dbReference type="Proteomes" id="UP001248134"/>
    </source>
</evidence>
<accession>A0AAJ1Z8R8</accession>
<protein>
    <submittedName>
        <fullName evidence="1">Uncharacterized protein</fullName>
    </submittedName>
</protein>
<dbReference type="EMBL" id="VLYX01000074">
    <property type="protein sequence ID" value="MDR4329557.1"/>
    <property type="molecule type" value="Genomic_DNA"/>
</dbReference>
<name>A0AAJ1Z8R8_9BACI</name>
<sequence length="76" mass="8590">MRNLKKLGDSLIEGRTENMAEERNWNQICTKAEKLRAADEKSGLGGKSLNSLVLRKGICTTTFLEDEKQKTYLESV</sequence>